<evidence type="ECO:0000313" key="3">
    <source>
        <dbReference type="Proteomes" id="UP000319576"/>
    </source>
</evidence>
<dbReference type="InterPro" id="IPR050261">
    <property type="entry name" value="FrsA_esterase"/>
</dbReference>
<dbReference type="SUPFAM" id="SSF53474">
    <property type="entry name" value="alpha/beta-Hydrolases"/>
    <property type="match status" value="1"/>
</dbReference>
<protein>
    <submittedName>
        <fullName evidence="2">Prolyl oligopeptidase family protein</fullName>
    </submittedName>
</protein>
<dbReference type="GO" id="GO:0008236">
    <property type="term" value="F:serine-type peptidase activity"/>
    <property type="evidence" value="ECO:0007669"/>
    <property type="project" value="InterPro"/>
</dbReference>
<evidence type="ECO:0000259" key="1">
    <source>
        <dbReference type="Pfam" id="PF00326"/>
    </source>
</evidence>
<name>A0A517Y3N2_9BACT</name>
<dbReference type="GO" id="GO:0006508">
    <property type="term" value="P:proteolysis"/>
    <property type="evidence" value="ECO:0007669"/>
    <property type="project" value="InterPro"/>
</dbReference>
<dbReference type="Pfam" id="PF00326">
    <property type="entry name" value="Peptidase_S9"/>
    <property type="match status" value="1"/>
</dbReference>
<gene>
    <name evidence="2" type="ORF">ETAA1_63520</name>
</gene>
<reference evidence="2 3" key="1">
    <citation type="submission" date="2019-02" db="EMBL/GenBank/DDBJ databases">
        <title>Deep-cultivation of Planctomycetes and their phenomic and genomic characterization uncovers novel biology.</title>
        <authorList>
            <person name="Wiegand S."/>
            <person name="Jogler M."/>
            <person name="Boedeker C."/>
            <person name="Pinto D."/>
            <person name="Vollmers J."/>
            <person name="Rivas-Marin E."/>
            <person name="Kohn T."/>
            <person name="Peeters S.H."/>
            <person name="Heuer A."/>
            <person name="Rast P."/>
            <person name="Oberbeckmann S."/>
            <person name="Bunk B."/>
            <person name="Jeske O."/>
            <person name="Meyerdierks A."/>
            <person name="Storesund J.E."/>
            <person name="Kallscheuer N."/>
            <person name="Luecker S."/>
            <person name="Lage O.M."/>
            <person name="Pohl T."/>
            <person name="Merkel B.J."/>
            <person name="Hornburger P."/>
            <person name="Mueller R.-W."/>
            <person name="Bruemmer F."/>
            <person name="Labrenz M."/>
            <person name="Spormann A.M."/>
            <person name="Op den Camp H."/>
            <person name="Overmann J."/>
            <person name="Amann R."/>
            <person name="Jetten M.S.M."/>
            <person name="Mascher T."/>
            <person name="Medema M.H."/>
            <person name="Devos D.P."/>
            <person name="Kaster A.-K."/>
            <person name="Ovreas L."/>
            <person name="Rohde M."/>
            <person name="Galperin M.Y."/>
            <person name="Jogler C."/>
        </authorList>
    </citation>
    <scope>NUCLEOTIDE SEQUENCE [LARGE SCALE GENOMIC DNA]</scope>
    <source>
        <strain evidence="2 3">ETA_A1</strain>
    </source>
</reference>
<organism evidence="2 3">
    <name type="scientific">Urbifossiella limnaea</name>
    <dbReference type="NCBI Taxonomy" id="2528023"/>
    <lineage>
        <taxon>Bacteria</taxon>
        <taxon>Pseudomonadati</taxon>
        <taxon>Planctomycetota</taxon>
        <taxon>Planctomycetia</taxon>
        <taxon>Gemmatales</taxon>
        <taxon>Gemmataceae</taxon>
        <taxon>Urbifossiella</taxon>
    </lineage>
</organism>
<dbReference type="InterPro" id="IPR029058">
    <property type="entry name" value="AB_hydrolase_fold"/>
</dbReference>
<dbReference type="EMBL" id="CP036273">
    <property type="protein sequence ID" value="QDU24338.1"/>
    <property type="molecule type" value="Genomic_DNA"/>
</dbReference>
<dbReference type="PROSITE" id="PS51257">
    <property type="entry name" value="PROKAR_LIPOPROTEIN"/>
    <property type="match status" value="1"/>
</dbReference>
<dbReference type="InterPro" id="IPR001375">
    <property type="entry name" value="Peptidase_S9_cat"/>
</dbReference>
<dbReference type="Proteomes" id="UP000319576">
    <property type="component" value="Chromosome"/>
</dbReference>
<dbReference type="AlphaFoldDB" id="A0A517Y3N2"/>
<dbReference type="RefSeq" id="WP_202920547.1">
    <property type="nucleotide sequence ID" value="NZ_CP036273.1"/>
</dbReference>
<dbReference type="KEGG" id="uli:ETAA1_63520"/>
<dbReference type="Gene3D" id="3.40.50.1820">
    <property type="entry name" value="alpha/beta hydrolase"/>
    <property type="match status" value="1"/>
</dbReference>
<accession>A0A517Y3N2</accession>
<sequence length="317" mass="33572">MRRAAVGLLLVLSAAGCDVLRKVGTNAAPTEFPQQTLAEARKSFVTKLPAARGESDGPPPTPPRGTFNLVRYESPAGKLAAYVTPDPRDGAQHPAIVWVTGGDCNSIGPMWGRADPKNDQSAAQYREAGVVLMVPSLRGGNDNPGRREYFFGELDDVAACAAYLRTLPYVDPDRVYLGGHSTGGTVALLTAEYTDAFRAVFSFGPVDDPTGYGDQLAGFNQRDAKEVEIRSPGKWLGSIKSPTFVIEGASRGNAASLARMKQGNGNPRVSFLTVRGHDHFSVLAPVNRLLARKILADTGATCDITLTGAEAEAAGGR</sequence>
<dbReference type="PANTHER" id="PTHR22946">
    <property type="entry name" value="DIENELACTONE HYDROLASE DOMAIN-CONTAINING PROTEIN-RELATED"/>
    <property type="match status" value="1"/>
</dbReference>
<evidence type="ECO:0000313" key="2">
    <source>
        <dbReference type="EMBL" id="QDU24338.1"/>
    </source>
</evidence>
<proteinExistence type="predicted"/>
<feature type="domain" description="Peptidase S9 prolyl oligopeptidase catalytic" evidence="1">
    <location>
        <begin position="123"/>
        <end position="215"/>
    </location>
</feature>
<keyword evidence="3" id="KW-1185">Reference proteome</keyword>